<accession>A1RC09</accession>
<dbReference type="PANTHER" id="PTHR33452:SF1">
    <property type="entry name" value="INNER MEMBRANE PROTEIN YPHA-RELATED"/>
    <property type="match status" value="1"/>
</dbReference>
<dbReference type="STRING" id="290340.AAur_4104"/>
<evidence type="ECO:0000256" key="1">
    <source>
        <dbReference type="ARBA" id="ARBA00004651"/>
    </source>
</evidence>
<dbReference type="Pfam" id="PF07681">
    <property type="entry name" value="DoxX"/>
    <property type="match status" value="1"/>
</dbReference>
<dbReference type="InterPro" id="IPR032808">
    <property type="entry name" value="DoxX"/>
</dbReference>
<comment type="similarity">
    <text evidence="2">Belongs to the DoxX family.</text>
</comment>
<keyword evidence="3" id="KW-1003">Cell membrane</keyword>
<reference evidence="8 9" key="1">
    <citation type="journal article" date="2006" name="PLoS Genet.">
        <title>Secrets of soil survival revealed by the genome sequence of Arthrobacter aurescens TC1.</title>
        <authorList>
            <person name="Mongodin E.F."/>
            <person name="Shapir N."/>
            <person name="Daugherty S.C."/>
            <person name="DeBoy R.T."/>
            <person name="Emerson J.B."/>
            <person name="Shvartzbeyn A."/>
            <person name="Radune D."/>
            <person name="Vamathevan J."/>
            <person name="Riggs F."/>
            <person name="Grinberg V."/>
            <person name="Khouri H."/>
            <person name="Wackett L.P."/>
            <person name="Nelson K.E."/>
            <person name="Sadowsky M.J."/>
        </authorList>
    </citation>
    <scope>NUCLEOTIDE SEQUENCE [LARGE SCALE GENOMIC DNA]</scope>
    <source>
        <strain evidence="8 9">TC1</strain>
    </source>
</reference>
<gene>
    <name evidence="8" type="ordered locus">AAur_4104</name>
</gene>
<dbReference type="eggNOG" id="COG2259">
    <property type="taxonomic scope" value="Bacteria"/>
</dbReference>
<evidence type="ECO:0000256" key="7">
    <source>
        <dbReference type="SAM" id="Phobius"/>
    </source>
</evidence>
<keyword evidence="6 7" id="KW-0472">Membrane</keyword>
<keyword evidence="4 7" id="KW-0812">Transmembrane</keyword>
<name>A1RC09_PAEAT</name>
<dbReference type="PANTHER" id="PTHR33452">
    <property type="entry name" value="OXIDOREDUCTASE CATD-RELATED"/>
    <property type="match status" value="1"/>
</dbReference>
<evidence type="ECO:0000256" key="5">
    <source>
        <dbReference type="ARBA" id="ARBA00022989"/>
    </source>
</evidence>
<dbReference type="HOGENOM" id="CLU_058421_3_2_11"/>
<feature type="transmembrane region" description="Helical" evidence="7">
    <location>
        <begin position="21"/>
        <end position="39"/>
    </location>
</feature>
<dbReference type="Proteomes" id="UP000000637">
    <property type="component" value="Chromosome"/>
</dbReference>
<evidence type="ECO:0000313" key="8">
    <source>
        <dbReference type="EMBL" id="ABM07894.1"/>
    </source>
</evidence>
<protein>
    <submittedName>
        <fullName evidence="8">Membrane protein, DoxX family</fullName>
    </submittedName>
</protein>
<evidence type="ECO:0000256" key="2">
    <source>
        <dbReference type="ARBA" id="ARBA00006679"/>
    </source>
</evidence>
<keyword evidence="9" id="KW-1185">Reference proteome</keyword>
<dbReference type="EMBL" id="CP000474">
    <property type="protein sequence ID" value="ABM07894.1"/>
    <property type="molecule type" value="Genomic_DNA"/>
</dbReference>
<comment type="subcellular location">
    <subcellularLocation>
        <location evidence="1">Cell membrane</location>
        <topology evidence="1">Multi-pass membrane protein</topology>
    </subcellularLocation>
</comment>
<evidence type="ECO:0000256" key="4">
    <source>
        <dbReference type="ARBA" id="ARBA00022692"/>
    </source>
</evidence>
<feature type="transmembrane region" description="Helical" evidence="7">
    <location>
        <begin position="89"/>
        <end position="113"/>
    </location>
</feature>
<dbReference type="InterPro" id="IPR051907">
    <property type="entry name" value="DoxX-like_oxidoreductase"/>
</dbReference>
<sequence length="156" mass="16017">MTLQLNFGRVEDMNKSSLTTTALTILRVIAGFLFAAHGWQKFNEFTIAGTQASFTQMGVPGASAVAPIVATLELVGGIALIIGLLTRVFAALLAVNMLGALFLVHAPAGVFVGNGGYELVLLFAGAALALALAGAGRISADAALFGRQSSKLRVLA</sequence>
<feature type="transmembrane region" description="Helical" evidence="7">
    <location>
        <begin position="119"/>
        <end position="140"/>
    </location>
</feature>
<dbReference type="AlphaFoldDB" id="A1RC09"/>
<evidence type="ECO:0000256" key="6">
    <source>
        <dbReference type="ARBA" id="ARBA00023136"/>
    </source>
</evidence>
<proteinExistence type="inferred from homology"/>
<organism evidence="8 9">
    <name type="scientific">Paenarthrobacter aurescens (strain TC1)</name>
    <dbReference type="NCBI Taxonomy" id="290340"/>
    <lineage>
        <taxon>Bacteria</taxon>
        <taxon>Bacillati</taxon>
        <taxon>Actinomycetota</taxon>
        <taxon>Actinomycetes</taxon>
        <taxon>Micrococcales</taxon>
        <taxon>Micrococcaceae</taxon>
        <taxon>Paenarthrobacter</taxon>
    </lineage>
</organism>
<evidence type="ECO:0000256" key="3">
    <source>
        <dbReference type="ARBA" id="ARBA00022475"/>
    </source>
</evidence>
<dbReference type="GO" id="GO:0005886">
    <property type="term" value="C:plasma membrane"/>
    <property type="evidence" value="ECO:0007669"/>
    <property type="project" value="UniProtKB-SubCell"/>
</dbReference>
<evidence type="ECO:0000313" key="9">
    <source>
        <dbReference type="Proteomes" id="UP000000637"/>
    </source>
</evidence>
<feature type="transmembrane region" description="Helical" evidence="7">
    <location>
        <begin position="59"/>
        <end position="82"/>
    </location>
</feature>
<keyword evidence="5 7" id="KW-1133">Transmembrane helix</keyword>
<dbReference type="KEGG" id="aau:AAur_4104"/>